<keyword evidence="1 4" id="KW-0812">Transmembrane</keyword>
<evidence type="ECO:0000256" key="2">
    <source>
        <dbReference type="ARBA" id="ARBA00022989"/>
    </source>
</evidence>
<evidence type="ECO:0000256" key="4">
    <source>
        <dbReference type="SAM" id="Phobius"/>
    </source>
</evidence>
<dbReference type="PANTHER" id="PTHR23521">
    <property type="entry name" value="TRANSPORTER MFS SUPERFAMILY"/>
    <property type="match status" value="1"/>
</dbReference>
<reference evidence="6 7" key="1">
    <citation type="submission" date="2019-07" db="EMBL/GenBank/DDBJ databases">
        <title>Whole genome shotgun sequence of Skermanella aerolata NBRC 106429.</title>
        <authorList>
            <person name="Hosoyama A."/>
            <person name="Uohara A."/>
            <person name="Ohji S."/>
            <person name="Ichikawa N."/>
        </authorList>
    </citation>
    <scope>NUCLEOTIDE SEQUENCE [LARGE SCALE GENOMIC DNA]</scope>
    <source>
        <strain evidence="6 7">NBRC 106429</strain>
    </source>
</reference>
<feature type="transmembrane region" description="Helical" evidence="4">
    <location>
        <begin position="347"/>
        <end position="373"/>
    </location>
</feature>
<dbReference type="EMBL" id="BJYZ01000007">
    <property type="protein sequence ID" value="GEO37836.1"/>
    <property type="molecule type" value="Genomic_DNA"/>
</dbReference>
<dbReference type="PROSITE" id="PS50850">
    <property type="entry name" value="MFS"/>
    <property type="match status" value="1"/>
</dbReference>
<feature type="domain" description="Major facilitator superfamily (MFS) profile" evidence="5">
    <location>
        <begin position="12"/>
        <end position="405"/>
    </location>
</feature>
<feature type="transmembrane region" description="Helical" evidence="4">
    <location>
        <begin position="145"/>
        <end position="165"/>
    </location>
</feature>
<dbReference type="Proteomes" id="UP000321523">
    <property type="component" value="Unassembled WGS sequence"/>
</dbReference>
<dbReference type="SUPFAM" id="SSF103473">
    <property type="entry name" value="MFS general substrate transporter"/>
    <property type="match status" value="1"/>
</dbReference>
<feature type="transmembrane region" description="Helical" evidence="4">
    <location>
        <begin position="12"/>
        <end position="30"/>
    </location>
</feature>
<dbReference type="InterPro" id="IPR036259">
    <property type="entry name" value="MFS_trans_sf"/>
</dbReference>
<feature type="transmembrane region" description="Helical" evidence="4">
    <location>
        <begin position="105"/>
        <end position="124"/>
    </location>
</feature>
<keyword evidence="2 4" id="KW-1133">Transmembrane helix</keyword>
<organism evidence="6 7">
    <name type="scientific">Skermanella aerolata</name>
    <dbReference type="NCBI Taxonomy" id="393310"/>
    <lineage>
        <taxon>Bacteria</taxon>
        <taxon>Pseudomonadati</taxon>
        <taxon>Pseudomonadota</taxon>
        <taxon>Alphaproteobacteria</taxon>
        <taxon>Rhodospirillales</taxon>
        <taxon>Azospirillaceae</taxon>
        <taxon>Skermanella</taxon>
    </lineage>
</organism>
<evidence type="ECO:0000313" key="6">
    <source>
        <dbReference type="EMBL" id="GEO37836.1"/>
    </source>
</evidence>
<feature type="transmembrane region" description="Helical" evidence="4">
    <location>
        <begin position="316"/>
        <end position="335"/>
    </location>
</feature>
<evidence type="ECO:0000256" key="1">
    <source>
        <dbReference type="ARBA" id="ARBA00022692"/>
    </source>
</evidence>
<protein>
    <submittedName>
        <fullName evidence="6">MFS transporter</fullName>
    </submittedName>
</protein>
<sequence length="414" mass="43157">MTTAAPGTGKAASLILLLISEVAAMSVWFATTASLADIKAHWQLGAFHEALLTSSVQAGFVAGTLLSALLSLSDRKDLRRLFSVSALIAAAANLTVLAFEPTSVMIPVLRFVTGMCMAGVYPVGMKIASTWARNGTKAGVKGDMGLLIGLLIAALTLGSASPHLLSAFGGVDWRIPYLTASAGALLAGGLVLLVAIGPNVAKAPPLKLANALEAWRNYPLRLANLGYLGHMWELYAMWAWIALFINESFTLTLGEDAGFYAKLATFAIVGAGAVGALGGGWLADRWGRTLVTSLSMAVSGSCALVIGFFFGGPPALIVAVGLVWGISIIADSAQFSATVTELSDRSLIGTMLTIQTCVGFLLTLVSIHLIPFVVDLVGWRYAFAILAVGPFLGIVAMLRLRGDPAAYRIAAGCR</sequence>
<dbReference type="Pfam" id="PF07690">
    <property type="entry name" value="MFS_1"/>
    <property type="match status" value="1"/>
</dbReference>
<dbReference type="InterPro" id="IPR011701">
    <property type="entry name" value="MFS"/>
</dbReference>
<evidence type="ECO:0000259" key="5">
    <source>
        <dbReference type="PROSITE" id="PS50850"/>
    </source>
</evidence>
<proteinExistence type="predicted"/>
<feature type="transmembrane region" description="Helical" evidence="4">
    <location>
        <begin position="290"/>
        <end position="310"/>
    </location>
</feature>
<dbReference type="AlphaFoldDB" id="A0A512DMY8"/>
<feature type="transmembrane region" description="Helical" evidence="4">
    <location>
        <begin position="177"/>
        <end position="201"/>
    </location>
</feature>
<keyword evidence="7" id="KW-1185">Reference proteome</keyword>
<evidence type="ECO:0000313" key="7">
    <source>
        <dbReference type="Proteomes" id="UP000321523"/>
    </source>
</evidence>
<dbReference type="Gene3D" id="1.20.1250.20">
    <property type="entry name" value="MFS general substrate transporter like domains"/>
    <property type="match status" value="1"/>
</dbReference>
<feature type="transmembrane region" description="Helical" evidence="4">
    <location>
        <begin position="50"/>
        <end position="69"/>
    </location>
</feature>
<dbReference type="GO" id="GO:0022857">
    <property type="term" value="F:transmembrane transporter activity"/>
    <property type="evidence" value="ECO:0007669"/>
    <property type="project" value="InterPro"/>
</dbReference>
<name>A0A512DMY8_9PROT</name>
<dbReference type="PANTHER" id="PTHR23521:SF3">
    <property type="entry name" value="MFS TRANSPORTER"/>
    <property type="match status" value="1"/>
</dbReference>
<keyword evidence="3 4" id="KW-0472">Membrane</keyword>
<feature type="transmembrane region" description="Helical" evidence="4">
    <location>
        <begin position="222"/>
        <end position="243"/>
    </location>
</feature>
<feature type="transmembrane region" description="Helical" evidence="4">
    <location>
        <begin position="379"/>
        <end position="398"/>
    </location>
</feature>
<feature type="transmembrane region" description="Helical" evidence="4">
    <location>
        <begin position="81"/>
        <end position="99"/>
    </location>
</feature>
<accession>A0A512DMY8</accession>
<comment type="caution">
    <text evidence="6">The sequence shown here is derived from an EMBL/GenBank/DDBJ whole genome shotgun (WGS) entry which is preliminary data.</text>
</comment>
<dbReference type="InterPro" id="IPR020846">
    <property type="entry name" value="MFS_dom"/>
</dbReference>
<feature type="transmembrane region" description="Helical" evidence="4">
    <location>
        <begin position="263"/>
        <end position="283"/>
    </location>
</feature>
<gene>
    <name evidence="6" type="ORF">SAE02_19840</name>
</gene>
<evidence type="ECO:0000256" key="3">
    <source>
        <dbReference type="ARBA" id="ARBA00023136"/>
    </source>
</evidence>
<dbReference type="GO" id="GO:0005886">
    <property type="term" value="C:plasma membrane"/>
    <property type="evidence" value="ECO:0007669"/>
    <property type="project" value="TreeGrafter"/>
</dbReference>